<evidence type="ECO:0000313" key="8">
    <source>
        <dbReference type="Proteomes" id="UP001227543"/>
    </source>
</evidence>
<dbReference type="RefSeq" id="XP_060385922.1">
    <property type="nucleotide sequence ID" value="XM_060519716.1"/>
</dbReference>
<organism evidence="7 8">
    <name type="scientific">Colletotrichum tamarilloi</name>
    <dbReference type="NCBI Taxonomy" id="1209934"/>
    <lineage>
        <taxon>Eukaryota</taxon>
        <taxon>Fungi</taxon>
        <taxon>Dikarya</taxon>
        <taxon>Ascomycota</taxon>
        <taxon>Pezizomycotina</taxon>
        <taxon>Sordariomycetes</taxon>
        <taxon>Hypocreomycetidae</taxon>
        <taxon>Glomerellales</taxon>
        <taxon>Glomerellaceae</taxon>
        <taxon>Colletotrichum</taxon>
        <taxon>Colletotrichum acutatum species complex</taxon>
    </lineage>
</organism>
<evidence type="ECO:0000256" key="6">
    <source>
        <dbReference type="ARBA" id="ARBA00023136"/>
    </source>
</evidence>
<dbReference type="EMBL" id="MLFU01000008">
    <property type="protein sequence ID" value="KAK1506349.1"/>
    <property type="molecule type" value="Genomic_DNA"/>
</dbReference>
<evidence type="ECO:0008006" key="9">
    <source>
        <dbReference type="Google" id="ProtNLM"/>
    </source>
</evidence>
<keyword evidence="6" id="KW-0472">Membrane</keyword>
<name>A0ABQ9RKG1_9PEZI</name>
<evidence type="ECO:0000313" key="7">
    <source>
        <dbReference type="EMBL" id="KAK1506349.1"/>
    </source>
</evidence>
<dbReference type="InterPro" id="IPR052374">
    <property type="entry name" value="SERAC1"/>
</dbReference>
<dbReference type="SUPFAM" id="SSF53474">
    <property type="entry name" value="alpha/beta-Hydrolases"/>
    <property type="match status" value="1"/>
</dbReference>
<keyword evidence="8" id="KW-1185">Reference proteome</keyword>
<dbReference type="Proteomes" id="UP001227543">
    <property type="component" value="Unassembled WGS sequence"/>
</dbReference>
<keyword evidence="5" id="KW-0496">Mitochondrion</keyword>
<dbReference type="GeneID" id="85403954"/>
<dbReference type="PANTHER" id="PTHR48182:SF2">
    <property type="entry name" value="PROTEIN SERAC1"/>
    <property type="match status" value="1"/>
</dbReference>
<gene>
    <name evidence="7" type="ORF">CTAM01_03684</name>
</gene>
<dbReference type="InterPro" id="IPR029058">
    <property type="entry name" value="AB_hydrolase_fold"/>
</dbReference>
<evidence type="ECO:0000256" key="3">
    <source>
        <dbReference type="ARBA" id="ARBA00004370"/>
    </source>
</evidence>
<evidence type="ECO:0000256" key="2">
    <source>
        <dbReference type="ARBA" id="ARBA00004240"/>
    </source>
</evidence>
<evidence type="ECO:0000256" key="1">
    <source>
        <dbReference type="ARBA" id="ARBA00004173"/>
    </source>
</evidence>
<comment type="caution">
    <text evidence="7">The sequence shown here is derived from an EMBL/GenBank/DDBJ whole genome shotgun (WGS) entry which is preliminary data.</text>
</comment>
<evidence type="ECO:0000256" key="4">
    <source>
        <dbReference type="ARBA" id="ARBA00022824"/>
    </source>
</evidence>
<proteinExistence type="predicted"/>
<dbReference type="Gene3D" id="3.40.50.1820">
    <property type="entry name" value="alpha/beta hydrolase"/>
    <property type="match status" value="1"/>
</dbReference>
<accession>A0ABQ9RKG1</accession>
<dbReference type="PANTHER" id="PTHR48182">
    <property type="entry name" value="PROTEIN SERAC1"/>
    <property type="match status" value="1"/>
</dbReference>
<evidence type="ECO:0000256" key="5">
    <source>
        <dbReference type="ARBA" id="ARBA00023128"/>
    </source>
</evidence>
<sequence length="282" mass="31161">MSSSDKELNFLSVIAYPKAPTKPNVDSEAWTSGGKMWLKDFLPSKMPQARIMMYGYDAIPAFRKSREGIQEWVAEPDRPLIFVCHSLGGIVVKRAMTEARQNERYKAIYDATYGMAFFGTPHNGSKLASLASVVANVFSVVLRNPQPSFMEALKRNSLFADVIRDDFRHGLEKFHVLSYYETIPPENMTGLVVDKKSAVLGLPSSQETPISLAGKDHSALCKFDNEEASDCKKVMFGISKLCAAAVAARLRLAEEAKALADLQELRAPSAEPTTKEGNRDCT</sequence>
<reference evidence="7 8" key="1">
    <citation type="submission" date="2016-10" db="EMBL/GenBank/DDBJ databases">
        <title>The genome sequence of Colletotrichum fioriniae PJ7.</title>
        <authorList>
            <person name="Baroncelli R."/>
        </authorList>
    </citation>
    <scope>NUCLEOTIDE SEQUENCE [LARGE SCALE GENOMIC DNA]</scope>
    <source>
        <strain evidence="7 8">Tom-12</strain>
    </source>
</reference>
<protein>
    <recommendedName>
        <fullName evidence="9">DUF676 domain-containing protein</fullName>
    </recommendedName>
</protein>
<keyword evidence="4" id="KW-0256">Endoplasmic reticulum</keyword>
<comment type="subcellular location">
    <subcellularLocation>
        <location evidence="2">Endoplasmic reticulum</location>
    </subcellularLocation>
    <subcellularLocation>
        <location evidence="3">Membrane</location>
    </subcellularLocation>
    <subcellularLocation>
        <location evidence="1">Mitochondrion</location>
    </subcellularLocation>
</comment>